<dbReference type="InterPro" id="IPR036388">
    <property type="entry name" value="WH-like_DNA-bd_sf"/>
</dbReference>
<protein>
    <submittedName>
        <fullName evidence="6">CRP-like cAMP-binding protein</fullName>
    </submittedName>
</protein>
<evidence type="ECO:0000256" key="1">
    <source>
        <dbReference type="ARBA" id="ARBA00023015"/>
    </source>
</evidence>
<reference evidence="6 7" key="1">
    <citation type="submission" date="2018-10" db="EMBL/GenBank/DDBJ databases">
        <title>Genomic Encyclopedia of Archaeal and Bacterial Type Strains, Phase II (KMG-II): from individual species to whole genera.</title>
        <authorList>
            <person name="Goeker M."/>
        </authorList>
    </citation>
    <scope>NUCLEOTIDE SEQUENCE [LARGE SCALE GENOMIC DNA]</scope>
    <source>
        <strain evidence="6 7">DSM 29466</strain>
    </source>
</reference>
<dbReference type="CDD" id="cd00092">
    <property type="entry name" value="HTH_CRP"/>
    <property type="match status" value="1"/>
</dbReference>
<name>A0A497X422_9RHOB</name>
<keyword evidence="7" id="KW-1185">Reference proteome</keyword>
<dbReference type="Pfam" id="PF13545">
    <property type="entry name" value="HTH_Crp_2"/>
    <property type="match status" value="1"/>
</dbReference>
<dbReference type="GO" id="GO:0003677">
    <property type="term" value="F:DNA binding"/>
    <property type="evidence" value="ECO:0007669"/>
    <property type="project" value="UniProtKB-KW"/>
</dbReference>
<keyword evidence="1" id="KW-0805">Transcription regulation</keyword>
<dbReference type="Gene3D" id="2.60.120.10">
    <property type="entry name" value="Jelly Rolls"/>
    <property type="match status" value="1"/>
</dbReference>
<dbReference type="Gene3D" id="1.10.10.10">
    <property type="entry name" value="Winged helix-like DNA-binding domain superfamily/Winged helix DNA-binding domain"/>
    <property type="match status" value="1"/>
</dbReference>
<dbReference type="InterPro" id="IPR018490">
    <property type="entry name" value="cNMP-bd_dom_sf"/>
</dbReference>
<dbReference type="InterPro" id="IPR014710">
    <property type="entry name" value="RmlC-like_jellyroll"/>
</dbReference>
<sequence>MNGVMPDSAPKKTLPRLDESLLTHLPPFSKLERGEIRAILDQAVSRRFDEGVAVFDEGAPAERFYLLLDGYIRVVRISPTGERVTALHIPSGQLFGMARALGHDTYPATAITATESIALSWPMRLWDVFVTDYEGFSTETYKIVGQRVGEMNTRIMELATQHVEQRVANALLRLISQTGRKVADGIEIDFPITRQDFSELTGTTLHTVSRLLSAWEKQGLVESQRKRIKVCDPHALVILSQL</sequence>
<evidence type="ECO:0000259" key="5">
    <source>
        <dbReference type="PROSITE" id="PS51063"/>
    </source>
</evidence>
<dbReference type="InterPro" id="IPR000595">
    <property type="entry name" value="cNMP-bd_dom"/>
</dbReference>
<evidence type="ECO:0000256" key="3">
    <source>
        <dbReference type="ARBA" id="ARBA00023163"/>
    </source>
</evidence>
<dbReference type="SUPFAM" id="SSF46785">
    <property type="entry name" value="Winged helix' DNA-binding domain"/>
    <property type="match status" value="1"/>
</dbReference>
<keyword evidence="3" id="KW-0804">Transcription</keyword>
<dbReference type="CDD" id="cd00038">
    <property type="entry name" value="CAP_ED"/>
    <property type="match status" value="1"/>
</dbReference>
<gene>
    <name evidence="6" type="ORF">BCF46_1351</name>
</gene>
<dbReference type="SUPFAM" id="SSF51206">
    <property type="entry name" value="cAMP-binding domain-like"/>
    <property type="match status" value="1"/>
</dbReference>
<evidence type="ECO:0000313" key="7">
    <source>
        <dbReference type="Proteomes" id="UP000269157"/>
    </source>
</evidence>
<dbReference type="GO" id="GO:0003700">
    <property type="term" value="F:DNA-binding transcription factor activity"/>
    <property type="evidence" value="ECO:0007669"/>
    <property type="project" value="TreeGrafter"/>
</dbReference>
<dbReference type="Pfam" id="PF00027">
    <property type="entry name" value="cNMP_binding"/>
    <property type="match status" value="1"/>
</dbReference>
<dbReference type="PANTHER" id="PTHR24567">
    <property type="entry name" value="CRP FAMILY TRANSCRIPTIONAL REGULATORY PROTEIN"/>
    <property type="match status" value="1"/>
</dbReference>
<feature type="domain" description="HTH crp-type" evidence="5">
    <location>
        <begin position="161"/>
        <end position="234"/>
    </location>
</feature>
<dbReference type="SMART" id="SM00419">
    <property type="entry name" value="HTH_CRP"/>
    <property type="match status" value="1"/>
</dbReference>
<dbReference type="InterPro" id="IPR050397">
    <property type="entry name" value="Env_Response_Regulators"/>
</dbReference>
<organism evidence="6 7">
    <name type="scientific">Litoreibacter meonggei</name>
    <dbReference type="NCBI Taxonomy" id="1049199"/>
    <lineage>
        <taxon>Bacteria</taxon>
        <taxon>Pseudomonadati</taxon>
        <taxon>Pseudomonadota</taxon>
        <taxon>Alphaproteobacteria</taxon>
        <taxon>Rhodobacterales</taxon>
        <taxon>Roseobacteraceae</taxon>
        <taxon>Litoreibacter</taxon>
    </lineage>
</organism>
<dbReference type="Proteomes" id="UP000269157">
    <property type="component" value="Unassembled WGS sequence"/>
</dbReference>
<dbReference type="SMART" id="SM00100">
    <property type="entry name" value="cNMP"/>
    <property type="match status" value="1"/>
</dbReference>
<proteinExistence type="predicted"/>
<dbReference type="PANTHER" id="PTHR24567:SF28">
    <property type="entry name" value="LISTERIOLYSIN REGULATORY PROTEIN"/>
    <property type="match status" value="1"/>
</dbReference>
<dbReference type="InterPro" id="IPR036390">
    <property type="entry name" value="WH_DNA-bd_sf"/>
</dbReference>
<dbReference type="PROSITE" id="PS50042">
    <property type="entry name" value="CNMP_BINDING_3"/>
    <property type="match status" value="1"/>
</dbReference>
<evidence type="ECO:0000256" key="2">
    <source>
        <dbReference type="ARBA" id="ARBA00023125"/>
    </source>
</evidence>
<dbReference type="PRINTS" id="PR00034">
    <property type="entry name" value="HTHCRP"/>
</dbReference>
<dbReference type="InterPro" id="IPR012318">
    <property type="entry name" value="HTH_CRP"/>
</dbReference>
<evidence type="ECO:0000313" key="6">
    <source>
        <dbReference type="EMBL" id="RLJ59204.1"/>
    </source>
</evidence>
<keyword evidence="2" id="KW-0238">DNA-binding</keyword>
<feature type="domain" description="Cyclic nucleotide-binding" evidence="4">
    <location>
        <begin position="27"/>
        <end position="119"/>
    </location>
</feature>
<comment type="caution">
    <text evidence="6">The sequence shown here is derived from an EMBL/GenBank/DDBJ whole genome shotgun (WGS) entry which is preliminary data.</text>
</comment>
<accession>A0A497X422</accession>
<dbReference type="EMBL" id="RCCE01000002">
    <property type="protein sequence ID" value="RLJ59204.1"/>
    <property type="molecule type" value="Genomic_DNA"/>
</dbReference>
<dbReference type="PROSITE" id="PS51063">
    <property type="entry name" value="HTH_CRP_2"/>
    <property type="match status" value="1"/>
</dbReference>
<dbReference type="AlphaFoldDB" id="A0A497X422"/>
<dbReference type="GO" id="GO:0005829">
    <property type="term" value="C:cytosol"/>
    <property type="evidence" value="ECO:0007669"/>
    <property type="project" value="TreeGrafter"/>
</dbReference>
<evidence type="ECO:0000259" key="4">
    <source>
        <dbReference type="PROSITE" id="PS50042"/>
    </source>
</evidence>